<dbReference type="InterPro" id="IPR008928">
    <property type="entry name" value="6-hairpin_glycosidase_sf"/>
</dbReference>
<dbReference type="SUPFAM" id="SSF48208">
    <property type="entry name" value="Six-hairpin glycosidases"/>
    <property type="match status" value="1"/>
</dbReference>
<dbReference type="GO" id="GO:0005975">
    <property type="term" value="P:carbohydrate metabolic process"/>
    <property type="evidence" value="ECO:0007669"/>
    <property type="project" value="InterPro"/>
</dbReference>
<dbReference type="Gene3D" id="1.50.10.10">
    <property type="match status" value="1"/>
</dbReference>
<dbReference type="InterPro" id="IPR012341">
    <property type="entry name" value="6hp_glycosidase-like_sf"/>
</dbReference>
<organism evidence="3 4">
    <name type="scientific">Persicobacter diffluens</name>
    <dbReference type="NCBI Taxonomy" id="981"/>
    <lineage>
        <taxon>Bacteria</taxon>
        <taxon>Pseudomonadati</taxon>
        <taxon>Bacteroidota</taxon>
        <taxon>Cytophagia</taxon>
        <taxon>Cytophagales</taxon>
        <taxon>Persicobacteraceae</taxon>
        <taxon>Persicobacter</taxon>
    </lineage>
</organism>
<evidence type="ECO:0000313" key="3">
    <source>
        <dbReference type="EMBL" id="GJM64497.1"/>
    </source>
</evidence>
<dbReference type="Proteomes" id="UP001310022">
    <property type="component" value="Unassembled WGS sequence"/>
</dbReference>
<evidence type="ECO:0000256" key="2">
    <source>
        <dbReference type="ARBA" id="ARBA00023235"/>
    </source>
</evidence>
<proteinExistence type="inferred from homology"/>
<sequence length="613" mass="69533">MRKIISILCLLFFYHTGFSQYQLIAEHLKNPDKNIDFVKGVADFHIKLEDKNLGGYHTFAGLDGHAKADQSGGWEGFQYKSLCATSRTAYAFARAFQMTGDIKYLQHARKALDFLYDKGWDQQNDGWFFTYDTDNDQSFGTPWAQNERWIFQQEYAMVGIVAMEEALGGTPFESNGIAIEQEFIDKSLQNLDENWWDSRDNYLGFYEKGSIRNSGQKGKGFTGTIDGINTHAALLANSYRTPETIQRFKDLSDIARDHLAGSMELTAVKAGFPEIFDSNWNIDQSNDHCGVGHVLKTAWCLGRAAVFFRNASYQTAAEQLLDQVLERNNHEHEDLYDYHYGAPFSDISWKTGKRKNATKNHWVLEQGLTGGLMNYYSTVDDQKREKYLQLADESMAFFEQHLLSAHGVSYMNVSQDGSQPFGDLLANTFKAGFHDAELGYMTYLYANTYLHARPFSLYYHFDGQTTEQVQLAPVIVKKDGLSIASITLNGEPYTDFDAQAMTVNLDESTSGIFKVTYQPNSNPLDPQTPLLAEKTQNFEVYPTIFNEQLTIEGKGIQQAGLFSISGKKVGHYHLDPSLDQQKLQLNTLATGMYLLRLDGINQQTQMIKLLKQR</sequence>
<dbReference type="AlphaFoldDB" id="A0AAN5AN65"/>
<keyword evidence="2" id="KW-0413">Isomerase</keyword>
<dbReference type="RefSeq" id="WP_338239558.1">
    <property type="nucleotide sequence ID" value="NZ_BQKE01000005.1"/>
</dbReference>
<gene>
    <name evidence="3" type="ORF">PEDI_50490</name>
</gene>
<evidence type="ECO:0000313" key="4">
    <source>
        <dbReference type="Proteomes" id="UP001310022"/>
    </source>
</evidence>
<reference evidence="3 4" key="1">
    <citation type="submission" date="2021-12" db="EMBL/GenBank/DDBJ databases">
        <title>Genome sequencing of bacteria with rrn-lacking chromosome and rrn-plasmid.</title>
        <authorList>
            <person name="Anda M."/>
            <person name="Iwasaki W."/>
        </authorList>
    </citation>
    <scope>NUCLEOTIDE SEQUENCE [LARGE SCALE GENOMIC DNA]</scope>
    <source>
        <strain evidence="3 4">NBRC 15940</strain>
    </source>
</reference>
<protein>
    <submittedName>
        <fullName evidence="3">Uncharacterized protein</fullName>
    </submittedName>
</protein>
<comment type="caution">
    <text evidence="3">The sequence shown here is derived from an EMBL/GenBank/DDBJ whole genome shotgun (WGS) entry which is preliminary data.</text>
</comment>
<keyword evidence="4" id="KW-1185">Reference proteome</keyword>
<evidence type="ECO:0000256" key="1">
    <source>
        <dbReference type="ARBA" id="ARBA00008558"/>
    </source>
</evidence>
<name>A0AAN5AN65_9BACT</name>
<dbReference type="GO" id="GO:0016853">
    <property type="term" value="F:isomerase activity"/>
    <property type="evidence" value="ECO:0007669"/>
    <property type="project" value="UniProtKB-KW"/>
</dbReference>
<comment type="similarity">
    <text evidence="1">Belongs to the N-acylglucosamine 2-epimerase family.</text>
</comment>
<dbReference type="EMBL" id="BQKE01000005">
    <property type="protein sequence ID" value="GJM64497.1"/>
    <property type="molecule type" value="Genomic_DNA"/>
</dbReference>
<dbReference type="Pfam" id="PF07221">
    <property type="entry name" value="GlcNAc_2-epim"/>
    <property type="match status" value="1"/>
</dbReference>
<dbReference type="InterPro" id="IPR010819">
    <property type="entry name" value="AGE/CE"/>
</dbReference>
<accession>A0AAN5AN65</accession>